<dbReference type="AlphaFoldDB" id="L7WAW2"/>
<accession>L7WAW2</accession>
<dbReference type="EMBL" id="CP001397">
    <property type="protein sequence ID" value="AGC77026.1"/>
    <property type="molecule type" value="Genomic_DNA"/>
</dbReference>
<gene>
    <name evidence="1" type="ordered locus">DDD_1898</name>
</gene>
<dbReference type="KEGG" id="ndo:DDD_1898"/>
<evidence type="ECO:0000313" key="1">
    <source>
        <dbReference type="EMBL" id="AGC77026.1"/>
    </source>
</evidence>
<sequence>MQEVVMRTNNRIDMYFIMLFLLSRKRDYLHTMPLNNVLKLQLLNKSFK</sequence>
<organism evidence="1 2">
    <name type="scientific">Nonlabens dokdonensis (strain DSM 17205 / KCTC 12402 / DSW-6)</name>
    <name type="common">Donghaeana dokdonensis</name>
    <dbReference type="NCBI Taxonomy" id="592029"/>
    <lineage>
        <taxon>Bacteria</taxon>
        <taxon>Pseudomonadati</taxon>
        <taxon>Bacteroidota</taxon>
        <taxon>Flavobacteriia</taxon>
        <taxon>Flavobacteriales</taxon>
        <taxon>Flavobacteriaceae</taxon>
        <taxon>Nonlabens</taxon>
    </lineage>
</organism>
<protein>
    <submittedName>
        <fullName evidence="1">Uncharacterized protein</fullName>
    </submittedName>
</protein>
<dbReference type="Proteomes" id="UP000011173">
    <property type="component" value="Chromosome"/>
</dbReference>
<proteinExistence type="predicted"/>
<evidence type="ECO:0000313" key="2">
    <source>
        <dbReference type="Proteomes" id="UP000011173"/>
    </source>
</evidence>
<name>L7WAW2_NONDD</name>
<dbReference type="PATRIC" id="fig|592029.3.peg.1876"/>
<reference evidence="1 2" key="1">
    <citation type="journal article" date="2013" name="Genome Biol. Evol.">
        <title>Genomic makeup of the marine flavobacterium Nonlabens (Donghaeana) dokdonensis DSW-6 and identification of a novel class of rhodopsins.</title>
        <authorList>
            <person name="Kwon S.K."/>
            <person name="Kim B.K."/>
            <person name="Song J.Y."/>
            <person name="Kwak M.J."/>
            <person name="Lee C.H."/>
            <person name="Yoon J.H."/>
            <person name="Oh T.K."/>
            <person name="Kim J.F."/>
        </authorList>
    </citation>
    <scope>NUCLEOTIDE SEQUENCE [LARGE SCALE GENOMIC DNA]</scope>
    <source>
        <strain evidence="2">DSM 17205 / KCTC 12402 / DSW-6</strain>
    </source>
</reference>
<dbReference type="HOGENOM" id="CLU_3155487_0_0_10"/>